<dbReference type="PANTHER" id="PTHR14030">
    <property type="entry name" value="MITOTIC CHECKPOINT SERINE/THREONINE-PROTEIN KINASE BUB1"/>
    <property type="match status" value="1"/>
</dbReference>
<accession>A0AAN9BYC7</accession>
<dbReference type="EMBL" id="JBAMIC010000002">
    <property type="protein sequence ID" value="KAK7113817.1"/>
    <property type="molecule type" value="Genomic_DNA"/>
</dbReference>
<keyword evidence="2" id="KW-1185">Reference proteome</keyword>
<reference evidence="1 2" key="1">
    <citation type="submission" date="2024-02" db="EMBL/GenBank/DDBJ databases">
        <title>Chromosome-scale genome assembly of the rough periwinkle Littorina saxatilis.</title>
        <authorList>
            <person name="De Jode A."/>
            <person name="Faria R."/>
            <person name="Formenti G."/>
            <person name="Sims Y."/>
            <person name="Smith T.P."/>
            <person name="Tracey A."/>
            <person name="Wood J.M.D."/>
            <person name="Zagrodzka Z.B."/>
            <person name="Johannesson K."/>
            <person name="Butlin R.K."/>
            <person name="Leder E.H."/>
        </authorList>
    </citation>
    <scope>NUCLEOTIDE SEQUENCE [LARGE SCALE GENOMIC DNA]</scope>
    <source>
        <strain evidence="1">Snail1</strain>
        <tissue evidence="1">Muscle</tissue>
    </source>
</reference>
<dbReference type="GO" id="GO:0005634">
    <property type="term" value="C:nucleus"/>
    <property type="evidence" value="ECO:0007669"/>
    <property type="project" value="TreeGrafter"/>
</dbReference>
<dbReference type="GO" id="GO:0051754">
    <property type="term" value="P:meiotic sister chromatid cohesion, centromeric"/>
    <property type="evidence" value="ECO:0007669"/>
    <property type="project" value="TreeGrafter"/>
</dbReference>
<protein>
    <submittedName>
        <fullName evidence="1">Uncharacterized protein</fullName>
    </submittedName>
</protein>
<gene>
    <name evidence="1" type="ORF">V1264_013030</name>
</gene>
<sequence length="110" mass="12644">MFGDLCVQTDLFGLVGTLHVLVFGQYMKVYCSQGQWHMTSSFQRKWKVELWKKLFHQLLNVPDCDQQPDLGALRREFEDHFITNLAPNFHLTLSACTRTISIVRAGGLKA</sequence>
<dbReference type="GO" id="GO:0007094">
    <property type="term" value="P:mitotic spindle assembly checkpoint signaling"/>
    <property type="evidence" value="ECO:0007669"/>
    <property type="project" value="InterPro"/>
</dbReference>
<dbReference type="AlphaFoldDB" id="A0AAN9BYC7"/>
<dbReference type="Proteomes" id="UP001374579">
    <property type="component" value="Unassembled WGS sequence"/>
</dbReference>
<dbReference type="PANTHER" id="PTHR14030:SF4">
    <property type="entry name" value="BUB1 KINASE, ISOFORM A-RELATED"/>
    <property type="match status" value="1"/>
</dbReference>
<dbReference type="GO" id="GO:0032991">
    <property type="term" value="C:protein-containing complex"/>
    <property type="evidence" value="ECO:0007669"/>
    <property type="project" value="UniProtKB-ARBA"/>
</dbReference>
<comment type="caution">
    <text evidence="1">The sequence shown here is derived from an EMBL/GenBank/DDBJ whole genome shotgun (WGS) entry which is preliminary data.</text>
</comment>
<name>A0AAN9BYC7_9CAEN</name>
<dbReference type="InterPro" id="IPR015661">
    <property type="entry name" value="Bub1/Mad3"/>
</dbReference>
<evidence type="ECO:0000313" key="1">
    <source>
        <dbReference type="EMBL" id="KAK7113817.1"/>
    </source>
</evidence>
<dbReference type="Gene3D" id="1.10.510.10">
    <property type="entry name" value="Transferase(Phosphotransferase) domain 1"/>
    <property type="match status" value="1"/>
</dbReference>
<evidence type="ECO:0000313" key="2">
    <source>
        <dbReference type="Proteomes" id="UP001374579"/>
    </source>
</evidence>
<organism evidence="1 2">
    <name type="scientific">Littorina saxatilis</name>
    <dbReference type="NCBI Taxonomy" id="31220"/>
    <lineage>
        <taxon>Eukaryota</taxon>
        <taxon>Metazoa</taxon>
        <taxon>Spiralia</taxon>
        <taxon>Lophotrochozoa</taxon>
        <taxon>Mollusca</taxon>
        <taxon>Gastropoda</taxon>
        <taxon>Caenogastropoda</taxon>
        <taxon>Littorinimorpha</taxon>
        <taxon>Littorinoidea</taxon>
        <taxon>Littorinidae</taxon>
        <taxon>Littorina</taxon>
    </lineage>
</organism>
<proteinExistence type="predicted"/>
<dbReference type="GO" id="GO:0004672">
    <property type="term" value="F:protein kinase activity"/>
    <property type="evidence" value="ECO:0007669"/>
    <property type="project" value="TreeGrafter"/>
</dbReference>